<comment type="caution">
    <text evidence="2">The sequence shown here is derived from an EMBL/GenBank/DDBJ whole genome shotgun (WGS) entry which is preliminary data.</text>
</comment>
<feature type="compositionally biased region" description="Basic and acidic residues" evidence="1">
    <location>
        <begin position="1"/>
        <end position="12"/>
    </location>
</feature>
<evidence type="ECO:0000313" key="3">
    <source>
        <dbReference type="Proteomes" id="UP000236291"/>
    </source>
</evidence>
<organism evidence="2 3">
    <name type="scientific">Trifolium pratense</name>
    <name type="common">Red clover</name>
    <dbReference type="NCBI Taxonomy" id="57577"/>
    <lineage>
        <taxon>Eukaryota</taxon>
        <taxon>Viridiplantae</taxon>
        <taxon>Streptophyta</taxon>
        <taxon>Embryophyta</taxon>
        <taxon>Tracheophyta</taxon>
        <taxon>Spermatophyta</taxon>
        <taxon>Magnoliopsida</taxon>
        <taxon>eudicotyledons</taxon>
        <taxon>Gunneridae</taxon>
        <taxon>Pentapetalae</taxon>
        <taxon>rosids</taxon>
        <taxon>fabids</taxon>
        <taxon>Fabales</taxon>
        <taxon>Fabaceae</taxon>
        <taxon>Papilionoideae</taxon>
        <taxon>50 kb inversion clade</taxon>
        <taxon>NPAAA clade</taxon>
        <taxon>Hologalegina</taxon>
        <taxon>IRL clade</taxon>
        <taxon>Trifolieae</taxon>
        <taxon>Trifolium</taxon>
    </lineage>
</organism>
<reference evidence="2 3" key="1">
    <citation type="journal article" date="2014" name="Am. J. Bot.">
        <title>Genome assembly and annotation for red clover (Trifolium pratense; Fabaceae).</title>
        <authorList>
            <person name="Istvanek J."/>
            <person name="Jaros M."/>
            <person name="Krenek A."/>
            <person name="Repkova J."/>
        </authorList>
    </citation>
    <scope>NUCLEOTIDE SEQUENCE [LARGE SCALE GENOMIC DNA]</scope>
    <source>
        <strain evidence="3">cv. Tatra</strain>
        <tissue evidence="2">Young leaves</tissue>
    </source>
</reference>
<dbReference type="EMBL" id="ASHM01214260">
    <property type="protein sequence ID" value="PNX67680.1"/>
    <property type="molecule type" value="Genomic_DNA"/>
</dbReference>
<evidence type="ECO:0000313" key="2">
    <source>
        <dbReference type="EMBL" id="PNX67680.1"/>
    </source>
</evidence>
<feature type="region of interest" description="Disordered" evidence="1">
    <location>
        <begin position="1"/>
        <end position="67"/>
    </location>
</feature>
<proteinExistence type="predicted"/>
<feature type="non-terminal residue" evidence="2">
    <location>
        <position position="67"/>
    </location>
</feature>
<name>A0A2K3KN33_TRIPR</name>
<dbReference type="AlphaFoldDB" id="A0A2K3KN33"/>
<accession>A0A2K3KN33</accession>
<protein>
    <submittedName>
        <fullName evidence="2">Uncharacterized protein</fullName>
    </submittedName>
</protein>
<evidence type="ECO:0000256" key="1">
    <source>
        <dbReference type="SAM" id="MobiDB-lite"/>
    </source>
</evidence>
<reference evidence="2 3" key="2">
    <citation type="journal article" date="2017" name="Front. Plant Sci.">
        <title>Gene Classification and Mining of Molecular Markers Useful in Red Clover (Trifolium pratense) Breeding.</title>
        <authorList>
            <person name="Istvanek J."/>
            <person name="Dluhosova J."/>
            <person name="Dluhos P."/>
            <person name="Patkova L."/>
            <person name="Nedelnik J."/>
            <person name="Repkova J."/>
        </authorList>
    </citation>
    <scope>NUCLEOTIDE SEQUENCE [LARGE SCALE GENOMIC DNA]</scope>
    <source>
        <strain evidence="3">cv. Tatra</strain>
        <tissue evidence="2">Young leaves</tissue>
    </source>
</reference>
<dbReference type="Proteomes" id="UP000236291">
    <property type="component" value="Unassembled WGS sequence"/>
</dbReference>
<sequence length="67" mass="7547">MTVPTDPEHKSNEATAEPAVDESENDEPPINTFKYKSSHPEELILVNKDSPRKTRSQLRNEESLVGL</sequence>
<feature type="compositionally biased region" description="Basic and acidic residues" evidence="1">
    <location>
        <begin position="58"/>
        <end position="67"/>
    </location>
</feature>
<gene>
    <name evidence="2" type="ORF">L195_g063633</name>
</gene>